<feature type="compositionally biased region" description="Polar residues" evidence="1">
    <location>
        <begin position="379"/>
        <end position="390"/>
    </location>
</feature>
<feature type="compositionally biased region" description="Low complexity" evidence="1">
    <location>
        <begin position="205"/>
        <end position="217"/>
    </location>
</feature>
<feature type="compositionally biased region" description="Polar residues" evidence="1">
    <location>
        <begin position="249"/>
        <end position="270"/>
    </location>
</feature>
<feature type="compositionally biased region" description="Basic and acidic residues" evidence="1">
    <location>
        <begin position="357"/>
        <end position="367"/>
    </location>
</feature>
<evidence type="ECO:0000313" key="2">
    <source>
        <dbReference type="EMBL" id="KAF9923921.1"/>
    </source>
</evidence>
<feature type="region of interest" description="Disordered" evidence="1">
    <location>
        <begin position="205"/>
        <end position="312"/>
    </location>
</feature>
<proteinExistence type="predicted"/>
<feature type="non-terminal residue" evidence="2">
    <location>
        <position position="1"/>
    </location>
</feature>
<feature type="compositionally biased region" description="Low complexity" evidence="1">
    <location>
        <begin position="276"/>
        <end position="287"/>
    </location>
</feature>
<feature type="region of interest" description="Disordered" evidence="1">
    <location>
        <begin position="1"/>
        <end position="76"/>
    </location>
</feature>
<feature type="compositionally biased region" description="Low complexity" evidence="1">
    <location>
        <begin position="19"/>
        <end position="28"/>
    </location>
</feature>
<sequence>MSFLRNRNSSFQTLQSTAQQQQQQQQQQEYETTNPAFRQQGSKNSQSGSIRSGRDSMSVDMNSQTKGKTLTKRSYIPPAAPTAIKISNSTTVTKQVQGRLSSIKLKPIIGASGTATAAATTATAAGTGTATTGHKMLFRNISARFSSSTDAFPAAETVAQEYARTIKALWRMVEEEELSYQIDAAATAARQLQEESQRLLLLNSAKNNNNNNNNNNNKPRHNYKTFPGQRDQAHHDQDDDDVEICRQPCCSSNTNGSNRHSTSLSHTSRGNPFIPSSSSSSSSSSHSPLDPITNVTCAGDADNCGEEEEEDQEHRLLELQQLERELVILGLQRYQDASYDIAPSSPLPHCRSSSGDRQYDSRRESFQESKMQPEWALEQAQQTEQFKSPFQQQQQPQPQRRQRQRHNSLAYDERCIELVTLRTQVKAFETAPKASIKATTTTTTTTGTTHLLDFHD</sequence>
<comment type="caution">
    <text evidence="2">The sequence shown here is derived from an EMBL/GenBank/DDBJ whole genome shotgun (WGS) entry which is preliminary data.</text>
</comment>
<feature type="compositionally biased region" description="Polar residues" evidence="1">
    <location>
        <begin position="59"/>
        <end position="68"/>
    </location>
</feature>
<feature type="compositionally biased region" description="Polar residues" evidence="1">
    <location>
        <begin position="29"/>
        <end position="50"/>
    </location>
</feature>
<evidence type="ECO:0000256" key="1">
    <source>
        <dbReference type="SAM" id="MobiDB-lite"/>
    </source>
</evidence>
<accession>A0A9P6IIC1</accession>
<dbReference type="EMBL" id="JAAAHW010010647">
    <property type="protein sequence ID" value="KAF9923921.1"/>
    <property type="molecule type" value="Genomic_DNA"/>
</dbReference>
<reference evidence="2" key="1">
    <citation type="journal article" date="2020" name="Fungal Divers.">
        <title>Resolving the Mortierellaceae phylogeny through synthesis of multi-gene phylogenetics and phylogenomics.</title>
        <authorList>
            <person name="Vandepol N."/>
            <person name="Liber J."/>
            <person name="Desiro A."/>
            <person name="Na H."/>
            <person name="Kennedy M."/>
            <person name="Barry K."/>
            <person name="Grigoriev I.V."/>
            <person name="Miller A.N."/>
            <person name="O'Donnell K."/>
            <person name="Stajich J.E."/>
            <person name="Bonito G."/>
        </authorList>
    </citation>
    <scope>NUCLEOTIDE SEQUENCE</scope>
    <source>
        <strain evidence="2">MES-2147</strain>
    </source>
</reference>
<keyword evidence="3" id="KW-1185">Reference proteome</keyword>
<gene>
    <name evidence="2" type="ORF">BGZ65_008605</name>
</gene>
<dbReference type="AlphaFoldDB" id="A0A9P6IIC1"/>
<name>A0A9P6IIC1_9FUNG</name>
<feature type="compositionally biased region" description="Polar residues" evidence="1">
    <location>
        <begin position="1"/>
        <end position="18"/>
    </location>
</feature>
<organism evidence="2 3">
    <name type="scientific">Modicella reniformis</name>
    <dbReference type="NCBI Taxonomy" id="1440133"/>
    <lineage>
        <taxon>Eukaryota</taxon>
        <taxon>Fungi</taxon>
        <taxon>Fungi incertae sedis</taxon>
        <taxon>Mucoromycota</taxon>
        <taxon>Mortierellomycotina</taxon>
        <taxon>Mortierellomycetes</taxon>
        <taxon>Mortierellales</taxon>
        <taxon>Mortierellaceae</taxon>
        <taxon>Modicella</taxon>
    </lineage>
</organism>
<dbReference type="Proteomes" id="UP000749646">
    <property type="component" value="Unassembled WGS sequence"/>
</dbReference>
<dbReference type="OrthoDB" id="2449573at2759"/>
<evidence type="ECO:0000313" key="3">
    <source>
        <dbReference type="Proteomes" id="UP000749646"/>
    </source>
</evidence>
<feature type="region of interest" description="Disordered" evidence="1">
    <location>
        <begin position="340"/>
        <end position="408"/>
    </location>
</feature>
<protein>
    <submittedName>
        <fullName evidence="2">Uncharacterized protein</fullName>
    </submittedName>
</protein>